<dbReference type="KEGG" id="mhos:CXR34_06305"/>
<name>A0A2K9DDY6_9MICO</name>
<accession>A0A2K9DDY6</accession>
<feature type="region of interest" description="Disordered" evidence="1">
    <location>
        <begin position="597"/>
        <end position="633"/>
    </location>
</feature>
<sequence length="633" mass="70014">MKVRHLRVQNFRGIEDSEIHFKTHTLLVGGNNAGKSTICEALDLVLGPERLYRRPVVDEHDFYLGRYLDEEGAPVEIRINVILTQLTPEERRRFGDQHLRLWDHNASEFIDEEQGGVDRSAEDGLDWALPVCFIGRYDREEDDFVGDTFFCHPEPLIDADDAEALAELGAGLSRFSRSHKRLAGYVYLRALRTGSRALSLQRGSLLDTILQLGGDGSAEMWSDTLSKLGTLDPAVGDIPQLKEVREDLRERLGRFVNMAPGDDSAAFFASDLTRQHLREVVRLFVAAQPSDHLVPYAKQGTGSINLLVFALLTIIADLKGTQSVIFAMEEPEIALPPHTQRRVTRYVLSEMGQSIVTSHSAPVIEQFEPDSIVMLHRDGAKLIGTPIDPAKVKRKTYLTNKRQFAEAVLARGVLVVEGSTEAVVFPAVSAVLERVRADYTHLDFSGVSMFTAPGDGSIAKFGPIFKALGKKTWGVCDKPNGPLPQDVLDDRAEFDEFWESEELGIEDVLVKGIPVETQRRFLEDASTRGDYPTTNHPFDPAIDDADVPTLVRKVLKARKGEAYAYAAVLIEHCETEVELPTELVGILVAIDAELRGEPEVGFDPETAVPNTDPEEAGPEADTEAAAPEEPTET</sequence>
<evidence type="ECO:0000259" key="2">
    <source>
        <dbReference type="Pfam" id="PF13175"/>
    </source>
</evidence>
<evidence type="ECO:0000313" key="5">
    <source>
        <dbReference type="Proteomes" id="UP000233276"/>
    </source>
</evidence>
<dbReference type="GO" id="GO:0004519">
    <property type="term" value="F:endonuclease activity"/>
    <property type="evidence" value="ECO:0007669"/>
    <property type="project" value="UniProtKB-KW"/>
</dbReference>
<feature type="compositionally biased region" description="Low complexity" evidence="1">
    <location>
        <begin position="623"/>
        <end position="633"/>
    </location>
</feature>
<dbReference type="PANTHER" id="PTHR43581">
    <property type="entry name" value="ATP/GTP PHOSPHATASE"/>
    <property type="match status" value="1"/>
</dbReference>
<gene>
    <name evidence="4" type="ORF">CXR34_06305</name>
</gene>
<feature type="compositionally biased region" description="Acidic residues" evidence="1">
    <location>
        <begin position="612"/>
        <end position="622"/>
    </location>
</feature>
<dbReference type="InterPro" id="IPR041685">
    <property type="entry name" value="AAA_GajA/Old/RecF-like"/>
</dbReference>
<feature type="domain" description="Endonuclease GajA/Old nuclease/RecF-like AAA" evidence="2">
    <location>
        <begin position="281"/>
        <end position="361"/>
    </location>
</feature>
<evidence type="ECO:0000256" key="1">
    <source>
        <dbReference type="SAM" id="MobiDB-lite"/>
    </source>
</evidence>
<dbReference type="Pfam" id="PF20469">
    <property type="entry name" value="OLD-like_TOPRIM"/>
    <property type="match status" value="1"/>
</dbReference>
<dbReference type="EMBL" id="CP025299">
    <property type="protein sequence ID" value="AUG29119.1"/>
    <property type="molecule type" value="Genomic_DNA"/>
</dbReference>
<dbReference type="AlphaFoldDB" id="A0A2K9DDY6"/>
<dbReference type="Gene3D" id="3.40.50.300">
    <property type="entry name" value="P-loop containing nucleotide triphosphate hydrolases"/>
    <property type="match status" value="1"/>
</dbReference>
<keyword evidence="4" id="KW-0378">Hydrolase</keyword>
<feature type="domain" description="Endonuclease GajA/Old nuclease/RecF-like AAA" evidence="2">
    <location>
        <begin position="1"/>
        <end position="49"/>
    </location>
</feature>
<dbReference type="InterPro" id="IPR027417">
    <property type="entry name" value="P-loop_NTPase"/>
</dbReference>
<evidence type="ECO:0000259" key="3">
    <source>
        <dbReference type="Pfam" id="PF20469"/>
    </source>
</evidence>
<keyword evidence="4" id="KW-0540">Nuclease</keyword>
<dbReference type="Pfam" id="PF13175">
    <property type="entry name" value="AAA_15"/>
    <property type="match status" value="2"/>
</dbReference>
<feature type="domain" description="OLD protein-like TOPRIM" evidence="3">
    <location>
        <begin position="409"/>
        <end position="477"/>
    </location>
</feature>
<dbReference type="InterPro" id="IPR034139">
    <property type="entry name" value="TOPRIM_OLD"/>
</dbReference>
<keyword evidence="4" id="KW-0255">Endonuclease</keyword>
<dbReference type="RefSeq" id="WP_101305934.1">
    <property type="nucleotide sequence ID" value="NZ_CP025299.1"/>
</dbReference>
<protein>
    <submittedName>
        <fullName evidence="4">ATP-dependent endonuclease</fullName>
    </submittedName>
</protein>
<organism evidence="4 5">
    <name type="scientific">Microbacterium hominis</name>
    <dbReference type="NCBI Taxonomy" id="162426"/>
    <lineage>
        <taxon>Bacteria</taxon>
        <taxon>Bacillati</taxon>
        <taxon>Actinomycetota</taxon>
        <taxon>Actinomycetes</taxon>
        <taxon>Micrococcales</taxon>
        <taxon>Microbacteriaceae</taxon>
        <taxon>Microbacterium</taxon>
    </lineage>
</organism>
<reference evidence="4 5" key="1">
    <citation type="submission" date="2017-12" db="EMBL/GenBank/DDBJ databases">
        <title>Isolation and characterization of estrogens degradatiion strain Microbacterium hominis SJTG1.</title>
        <authorList>
            <person name="Xiong W."/>
            <person name="Yin C."/>
            <person name="Zheng D."/>
            <person name="Liang R."/>
        </authorList>
    </citation>
    <scope>NUCLEOTIDE SEQUENCE [LARGE SCALE GENOMIC DNA]</scope>
    <source>
        <strain evidence="4 5">SJTG1</strain>
    </source>
</reference>
<dbReference type="PANTHER" id="PTHR43581:SF4">
    <property type="entry name" value="ATP_GTP PHOSPHATASE"/>
    <property type="match status" value="1"/>
</dbReference>
<evidence type="ECO:0000313" key="4">
    <source>
        <dbReference type="EMBL" id="AUG29119.1"/>
    </source>
</evidence>
<dbReference type="InterPro" id="IPR051396">
    <property type="entry name" value="Bact_Antivir_Def_Nuclease"/>
</dbReference>
<dbReference type="Proteomes" id="UP000233276">
    <property type="component" value="Chromosome"/>
</dbReference>
<dbReference type="SUPFAM" id="SSF52540">
    <property type="entry name" value="P-loop containing nucleoside triphosphate hydrolases"/>
    <property type="match status" value="1"/>
</dbReference>
<proteinExistence type="predicted"/>